<dbReference type="EMBL" id="JBBPFD010000016">
    <property type="protein sequence ID" value="KAK7893295.1"/>
    <property type="molecule type" value="Genomic_DNA"/>
</dbReference>
<evidence type="ECO:0000256" key="4">
    <source>
        <dbReference type="ARBA" id="ARBA00023180"/>
    </source>
</evidence>
<evidence type="ECO:0000256" key="1">
    <source>
        <dbReference type="ARBA" id="ARBA00004370"/>
    </source>
</evidence>
<dbReference type="SUPFAM" id="SSF48726">
    <property type="entry name" value="Immunoglobulin"/>
    <property type="match status" value="1"/>
</dbReference>
<proteinExistence type="predicted"/>
<evidence type="ECO:0000259" key="6">
    <source>
        <dbReference type="PROSITE" id="PS50835"/>
    </source>
</evidence>
<comment type="caution">
    <text evidence="7">The sequence shown here is derived from an EMBL/GenBank/DDBJ whole genome shotgun (WGS) entry which is preliminary data.</text>
</comment>
<comment type="subcellular location">
    <subcellularLocation>
        <location evidence="1">Membrane</location>
    </subcellularLocation>
</comment>
<accession>A0AAW0N6Z3</accession>
<dbReference type="GO" id="GO:0016020">
    <property type="term" value="C:membrane"/>
    <property type="evidence" value="ECO:0007669"/>
    <property type="project" value="UniProtKB-SubCell"/>
</dbReference>
<evidence type="ECO:0000256" key="2">
    <source>
        <dbReference type="ARBA" id="ARBA00022729"/>
    </source>
</evidence>
<protein>
    <recommendedName>
        <fullName evidence="6">Ig-like domain-containing protein</fullName>
    </recommendedName>
</protein>
<keyword evidence="4" id="KW-0325">Glycoprotein</keyword>
<dbReference type="AlphaFoldDB" id="A0AAW0N6Z3"/>
<dbReference type="PANTHER" id="PTHR12080">
    <property type="entry name" value="SIGNALING LYMPHOCYTIC ACTIVATION MOLECULE"/>
    <property type="match status" value="1"/>
</dbReference>
<dbReference type="Gene3D" id="2.60.40.10">
    <property type="entry name" value="Immunoglobulins"/>
    <property type="match status" value="2"/>
</dbReference>
<dbReference type="InterPro" id="IPR013783">
    <property type="entry name" value="Ig-like_fold"/>
</dbReference>
<dbReference type="InterPro" id="IPR007110">
    <property type="entry name" value="Ig-like_dom"/>
</dbReference>
<evidence type="ECO:0000256" key="5">
    <source>
        <dbReference type="SAM" id="SignalP"/>
    </source>
</evidence>
<dbReference type="InterPro" id="IPR036179">
    <property type="entry name" value="Ig-like_dom_sf"/>
</dbReference>
<dbReference type="Proteomes" id="UP001460270">
    <property type="component" value="Unassembled WGS sequence"/>
</dbReference>
<keyword evidence="2 5" id="KW-0732">Signal</keyword>
<dbReference type="PANTHER" id="PTHR12080:SF125">
    <property type="entry name" value="CD48 ANTIGEN-LIKE"/>
    <property type="match status" value="1"/>
</dbReference>
<dbReference type="PROSITE" id="PS50835">
    <property type="entry name" value="IG_LIKE"/>
    <property type="match status" value="1"/>
</dbReference>
<feature type="signal peptide" evidence="5">
    <location>
        <begin position="1"/>
        <end position="21"/>
    </location>
</feature>
<feature type="domain" description="Ig-like" evidence="6">
    <location>
        <begin position="122"/>
        <end position="191"/>
    </location>
</feature>
<keyword evidence="8" id="KW-1185">Reference proteome</keyword>
<reference evidence="8" key="1">
    <citation type="submission" date="2024-04" db="EMBL/GenBank/DDBJ databases">
        <title>Salinicola lusitanus LLJ914,a marine bacterium isolated from the Okinawa Trough.</title>
        <authorList>
            <person name="Li J."/>
        </authorList>
    </citation>
    <scope>NUCLEOTIDE SEQUENCE [LARGE SCALE GENOMIC DNA]</scope>
</reference>
<evidence type="ECO:0000313" key="8">
    <source>
        <dbReference type="Proteomes" id="UP001460270"/>
    </source>
</evidence>
<sequence>MSYVALSLFAFMATLFSTGLTVDINGAIGKDVVLKSPSSLPSASITRVVWKHEGNIAAEWDNAEDTDYYNQFIGQSRLNRSNGELTINNLNDQFKGEYVVEINGKPIQGSLHLIVYPVVPKPHISVSCNEERTHCTLTCEGDVAAMNPKPTYIWVNNTEKTDRTLDITSESTAPEFICRLKNLVSEESKLNQGCGSFKKIPCHGKLIFGKDRKPSYF</sequence>
<feature type="chain" id="PRO_5044001813" description="Ig-like domain-containing protein" evidence="5">
    <location>
        <begin position="22"/>
        <end position="217"/>
    </location>
</feature>
<name>A0AAW0N6Z3_9GOBI</name>
<evidence type="ECO:0000313" key="7">
    <source>
        <dbReference type="EMBL" id="KAK7893295.1"/>
    </source>
</evidence>
<keyword evidence="3" id="KW-0472">Membrane</keyword>
<dbReference type="InterPro" id="IPR015631">
    <property type="entry name" value="CD2/SLAM_rcpt"/>
</dbReference>
<organism evidence="7 8">
    <name type="scientific">Mugilogobius chulae</name>
    <name type="common">yellowstripe goby</name>
    <dbReference type="NCBI Taxonomy" id="88201"/>
    <lineage>
        <taxon>Eukaryota</taxon>
        <taxon>Metazoa</taxon>
        <taxon>Chordata</taxon>
        <taxon>Craniata</taxon>
        <taxon>Vertebrata</taxon>
        <taxon>Euteleostomi</taxon>
        <taxon>Actinopterygii</taxon>
        <taxon>Neopterygii</taxon>
        <taxon>Teleostei</taxon>
        <taxon>Neoteleostei</taxon>
        <taxon>Acanthomorphata</taxon>
        <taxon>Gobiaria</taxon>
        <taxon>Gobiiformes</taxon>
        <taxon>Gobioidei</taxon>
        <taxon>Gobiidae</taxon>
        <taxon>Gobionellinae</taxon>
        <taxon>Mugilogobius</taxon>
    </lineage>
</organism>
<evidence type="ECO:0000256" key="3">
    <source>
        <dbReference type="ARBA" id="ARBA00023136"/>
    </source>
</evidence>
<gene>
    <name evidence="7" type="ORF">WMY93_022447</name>
</gene>